<evidence type="ECO:0000313" key="5">
    <source>
        <dbReference type="Proteomes" id="UP001500124"/>
    </source>
</evidence>
<gene>
    <name evidence="4" type="ORF">GCM10023336_21460</name>
</gene>
<feature type="transmembrane region" description="Helical" evidence="2">
    <location>
        <begin position="88"/>
        <end position="107"/>
    </location>
</feature>
<dbReference type="EMBL" id="BAABKC010000031">
    <property type="protein sequence ID" value="GAA5052196.1"/>
    <property type="molecule type" value="Genomic_DNA"/>
</dbReference>
<keyword evidence="5" id="KW-1185">Reference proteome</keyword>
<dbReference type="Pfam" id="PF14342">
    <property type="entry name" value="DUF4396"/>
    <property type="match status" value="1"/>
</dbReference>
<reference evidence="5" key="1">
    <citation type="journal article" date="2019" name="Int. J. Syst. Evol. Microbiol.">
        <title>The Global Catalogue of Microorganisms (GCM) 10K type strain sequencing project: providing services to taxonomists for standard genome sequencing and annotation.</title>
        <authorList>
            <consortium name="The Broad Institute Genomics Platform"/>
            <consortium name="The Broad Institute Genome Sequencing Center for Infectious Disease"/>
            <person name="Wu L."/>
            <person name="Ma J."/>
        </authorList>
    </citation>
    <scope>NUCLEOTIDE SEQUENCE [LARGE SCALE GENOMIC DNA]</scope>
    <source>
        <strain evidence="5">JCM 18410</strain>
    </source>
</reference>
<dbReference type="Proteomes" id="UP001500124">
    <property type="component" value="Unassembled WGS sequence"/>
</dbReference>
<name>A0ABP9K6V3_9ACTN</name>
<evidence type="ECO:0000259" key="3">
    <source>
        <dbReference type="Pfam" id="PF14342"/>
    </source>
</evidence>
<keyword evidence="2" id="KW-0812">Transmembrane</keyword>
<evidence type="ECO:0000256" key="1">
    <source>
        <dbReference type="SAM" id="MobiDB-lite"/>
    </source>
</evidence>
<evidence type="ECO:0000313" key="4">
    <source>
        <dbReference type="EMBL" id="GAA5052196.1"/>
    </source>
</evidence>
<keyword evidence="2" id="KW-1133">Transmembrane helix</keyword>
<feature type="region of interest" description="Disordered" evidence="1">
    <location>
        <begin position="192"/>
        <end position="266"/>
    </location>
</feature>
<dbReference type="RefSeq" id="WP_345668054.1">
    <property type="nucleotide sequence ID" value="NZ_BAABKC010000031.1"/>
</dbReference>
<feature type="transmembrane region" description="Helical" evidence="2">
    <location>
        <begin position="160"/>
        <end position="182"/>
    </location>
</feature>
<accession>A0ABP9K6V3</accession>
<evidence type="ECO:0000256" key="2">
    <source>
        <dbReference type="SAM" id="Phobius"/>
    </source>
</evidence>
<dbReference type="InterPro" id="IPR025509">
    <property type="entry name" value="DUF4396"/>
</dbReference>
<protein>
    <recommendedName>
        <fullName evidence="3">DUF4396 domain-containing protein</fullName>
    </recommendedName>
</protein>
<proteinExistence type="predicted"/>
<feature type="transmembrane region" description="Helical" evidence="2">
    <location>
        <begin position="128"/>
        <end position="148"/>
    </location>
</feature>
<keyword evidence="2" id="KW-0472">Membrane</keyword>
<organism evidence="4 5">
    <name type="scientific">Streptomyces similanensis</name>
    <dbReference type="NCBI Taxonomy" id="1274988"/>
    <lineage>
        <taxon>Bacteria</taxon>
        <taxon>Bacillati</taxon>
        <taxon>Actinomycetota</taxon>
        <taxon>Actinomycetes</taxon>
        <taxon>Kitasatosporales</taxon>
        <taxon>Streptomycetaceae</taxon>
        <taxon>Streptomyces</taxon>
    </lineage>
</organism>
<comment type="caution">
    <text evidence="4">The sequence shown here is derived from an EMBL/GenBank/DDBJ whole genome shotgun (WGS) entry which is preliminary data.</text>
</comment>
<feature type="domain" description="DUF4396" evidence="3">
    <location>
        <begin position="47"/>
        <end position="188"/>
    </location>
</feature>
<sequence length="266" mass="29378">MNLVCPITALYWDLVALWFYFRHDRRTLPPVIDREDGMPDPDRLSGWNVQSKAVSHCGASCTLGDIGAEWLVYALALTIAGKALFADFALDFTFAWILGIVFQYFTIVPMRDIGRAKGVWAAVKADTLPILAFQLGLFLGMWVYQNLIFSPGLPKTTATYWMMMQLAMILGFFTAMPVNAWLVRTGWKEKMRPPARRDPARVRPRDRADSALGRRGPLPAPRAEKWTGTAPAAPRSCDPSAGATATGEPDAEGPGLPADSQPLEHV</sequence>
<feature type="compositionally biased region" description="Basic and acidic residues" evidence="1">
    <location>
        <begin position="192"/>
        <end position="209"/>
    </location>
</feature>